<dbReference type="InterPro" id="IPR023997">
    <property type="entry name" value="TonB-dep_OMP_SusC/RagA_CS"/>
</dbReference>
<evidence type="ECO:0000313" key="10">
    <source>
        <dbReference type="EMBL" id="UPK71849.1"/>
    </source>
</evidence>
<keyword evidence="4 7" id="KW-0812">Transmembrane</keyword>
<dbReference type="NCBIfam" id="TIGR04057">
    <property type="entry name" value="SusC_RagA_signa"/>
    <property type="match status" value="1"/>
</dbReference>
<reference evidence="10 11" key="1">
    <citation type="submission" date="2022-04" db="EMBL/GenBank/DDBJ databases">
        <title>The arsenic-methylating capacity of Chitinophaga filiformis YT5 during chitin decomposition.</title>
        <authorList>
            <person name="Chen G."/>
            <person name="Liang Y."/>
        </authorList>
    </citation>
    <scope>NUCLEOTIDE SEQUENCE [LARGE SCALE GENOMIC DNA]</scope>
    <source>
        <strain evidence="10 11">YT5</strain>
    </source>
</reference>
<dbReference type="Gene3D" id="2.60.40.1120">
    <property type="entry name" value="Carboxypeptidase-like, regulatory domain"/>
    <property type="match status" value="1"/>
</dbReference>
<evidence type="ECO:0000256" key="8">
    <source>
        <dbReference type="SAM" id="SignalP"/>
    </source>
</evidence>
<keyword evidence="8" id="KW-0732">Signal</keyword>
<protein>
    <submittedName>
        <fullName evidence="10">TonB-dependent receptor</fullName>
    </submittedName>
</protein>
<evidence type="ECO:0000313" key="11">
    <source>
        <dbReference type="Proteomes" id="UP000830198"/>
    </source>
</evidence>
<sequence>MNKFISAFMAAMGMACYCNMPADAQDLAALGKPVSPFERSQTKSLKNVLDGLEVKYNVHFMYKSNLAKLQLSRVENNRTSSLEEELKGITTPNKLRYKKMGEGFYIIFQQDDEPADTPAPAGSRENTSSQVQPVMSTTLLAAPAAIPVKGVVTDDNGQPLPGVTVLVKGTANGTSTGVDGSWSLQVPNENAVLEFSFIGYTKQEVALAGRTTVTVKLTQDVTAISEVVVVAYGTQKKVNVTGAISAIDGKDVSWKPVGQVSAALQGMAPGVTVTTGSGQPGADQGTIRIRGVGTLNSTDPLVLVDGVQMNMNDVDMNDIASYSVLKDAASSAIYGVRAANGVILITTKRGASGKAKVSYSNYFAWQRPARLAKYVGAKDFMKLVNQTATNSGANPTYTDAQIAAYDDPNRNKDLYPDNYWLDDVLTGSGFQQEHSLGISGGTEDIKYRFSTNYFDQKGLISNMDFNRLTVRLNTDINVTKKLTFSADIAARLGDRQEPQGASGSAWYQFGQAAVVNPLSVNKYSDGTWALVRGGQNPIRLQEEGGLYQYKSNLFTGNFKATYNLVKGLKLTGLTSVNYRSDYNSMHEKALTYFTDFPTNEKTLTLGQNTIRKAYQGYWFRNYQGLAEYTHSFGKHNFTLLAGASRLSETTDDLSGYRVNLPNGTIEQIDAGAATGQIATGNGVAYSLVSFFGRLNYSYNDKYLFEANLRRDGSSRFSDGQKWGMFPSFSAGWRISSEEFMHDLTFINNLKLRGSWGELGNDVILDRDKQSTNYPYQSVYYYNSYPFGGVLNPTAGIQIYPNSGLTWETTVMTDIGVDATLFRNLDFTFDYYKKNTKDILLFLPINPSVGLDPSAQNAGKVQNTGWEVSLNYRGKIGEVDYHVGGNLSDVRNKIVDIKNTDAISRDNNFIYTGLITGQPIGGFYGYQVEGIFQNAAQVAAHATQPFPTTGPGDLIYKDQNNDKQVKEGAVSKGGDMVYLGSNIPRYTYGFNLGADYKHFDLSAFFQGVGKVSIHTLPIERAPTSNDGNFREEHLNSWTTTNTGAAFPRLVNTTQNYQSSSYWVKSGAYLRLKSVQLGYTLPDHIMKRAGFDRCRIYVSGQNLLTFSSLPKDIDPEAPNDSRYYPQVRTINFGLNVQF</sequence>
<dbReference type="Gene3D" id="2.40.170.20">
    <property type="entry name" value="TonB-dependent receptor, beta-barrel domain"/>
    <property type="match status" value="1"/>
</dbReference>
<dbReference type="PROSITE" id="PS52016">
    <property type="entry name" value="TONB_DEPENDENT_REC_3"/>
    <property type="match status" value="1"/>
</dbReference>
<proteinExistence type="inferred from homology"/>
<dbReference type="Pfam" id="PF13715">
    <property type="entry name" value="CarbopepD_reg_2"/>
    <property type="match status" value="1"/>
</dbReference>
<comment type="subcellular location">
    <subcellularLocation>
        <location evidence="1 7">Cell outer membrane</location>
        <topology evidence="1 7">Multi-pass membrane protein</topology>
    </subcellularLocation>
</comment>
<dbReference type="EMBL" id="CP095855">
    <property type="protein sequence ID" value="UPK71849.1"/>
    <property type="molecule type" value="Genomic_DNA"/>
</dbReference>
<keyword evidence="3 7" id="KW-1134">Transmembrane beta strand</keyword>
<accession>A0ABY4I9C3</accession>
<organism evidence="10 11">
    <name type="scientific">Chitinophaga filiformis</name>
    <name type="common">Myxococcus filiformis</name>
    <name type="synonym">Flexibacter filiformis</name>
    <dbReference type="NCBI Taxonomy" id="104663"/>
    <lineage>
        <taxon>Bacteria</taxon>
        <taxon>Pseudomonadati</taxon>
        <taxon>Bacteroidota</taxon>
        <taxon>Chitinophagia</taxon>
        <taxon>Chitinophagales</taxon>
        <taxon>Chitinophagaceae</taxon>
        <taxon>Chitinophaga</taxon>
    </lineage>
</organism>
<evidence type="ECO:0000256" key="5">
    <source>
        <dbReference type="ARBA" id="ARBA00023136"/>
    </source>
</evidence>
<dbReference type="InterPro" id="IPR036942">
    <property type="entry name" value="Beta-barrel_TonB_sf"/>
</dbReference>
<dbReference type="Gene3D" id="2.170.130.10">
    <property type="entry name" value="TonB-dependent receptor, plug domain"/>
    <property type="match status" value="1"/>
</dbReference>
<dbReference type="InterPro" id="IPR023996">
    <property type="entry name" value="TonB-dep_OMP_SusC/RagA"/>
</dbReference>
<feature type="chain" id="PRO_5046721622" evidence="8">
    <location>
        <begin position="25"/>
        <end position="1136"/>
    </location>
</feature>
<dbReference type="InterPro" id="IPR039426">
    <property type="entry name" value="TonB-dep_rcpt-like"/>
</dbReference>
<evidence type="ECO:0000256" key="4">
    <source>
        <dbReference type="ARBA" id="ARBA00022692"/>
    </source>
</evidence>
<dbReference type="RefSeq" id="WP_247813962.1">
    <property type="nucleotide sequence ID" value="NZ_CP095855.1"/>
</dbReference>
<evidence type="ECO:0000256" key="6">
    <source>
        <dbReference type="ARBA" id="ARBA00023237"/>
    </source>
</evidence>
<dbReference type="PROSITE" id="PS51257">
    <property type="entry name" value="PROKAR_LIPOPROTEIN"/>
    <property type="match status" value="1"/>
</dbReference>
<evidence type="ECO:0000256" key="2">
    <source>
        <dbReference type="ARBA" id="ARBA00022448"/>
    </source>
</evidence>
<dbReference type="SUPFAM" id="SSF56935">
    <property type="entry name" value="Porins"/>
    <property type="match status" value="1"/>
</dbReference>
<keyword evidence="2 7" id="KW-0813">Transport</keyword>
<dbReference type="InterPro" id="IPR037066">
    <property type="entry name" value="Plug_dom_sf"/>
</dbReference>
<dbReference type="Proteomes" id="UP000830198">
    <property type="component" value="Chromosome"/>
</dbReference>
<evidence type="ECO:0000256" key="1">
    <source>
        <dbReference type="ARBA" id="ARBA00004571"/>
    </source>
</evidence>
<evidence type="ECO:0000256" key="7">
    <source>
        <dbReference type="PROSITE-ProRule" id="PRU01360"/>
    </source>
</evidence>
<dbReference type="NCBIfam" id="TIGR04056">
    <property type="entry name" value="OMP_RagA_SusC"/>
    <property type="match status" value="1"/>
</dbReference>
<gene>
    <name evidence="10" type="ORF">MYF79_11200</name>
</gene>
<evidence type="ECO:0000259" key="9">
    <source>
        <dbReference type="Pfam" id="PF07715"/>
    </source>
</evidence>
<comment type="similarity">
    <text evidence="7">Belongs to the TonB-dependent receptor family.</text>
</comment>
<keyword evidence="10" id="KW-0675">Receptor</keyword>
<dbReference type="InterPro" id="IPR008969">
    <property type="entry name" value="CarboxyPept-like_regulatory"/>
</dbReference>
<name>A0ABY4I9C3_CHIFI</name>
<evidence type="ECO:0000256" key="3">
    <source>
        <dbReference type="ARBA" id="ARBA00022452"/>
    </source>
</evidence>
<dbReference type="SUPFAM" id="SSF49464">
    <property type="entry name" value="Carboxypeptidase regulatory domain-like"/>
    <property type="match status" value="1"/>
</dbReference>
<feature type="domain" description="TonB-dependent receptor plug" evidence="9">
    <location>
        <begin position="237"/>
        <end position="342"/>
    </location>
</feature>
<dbReference type="Pfam" id="PF07715">
    <property type="entry name" value="Plug"/>
    <property type="match status" value="1"/>
</dbReference>
<keyword evidence="6 7" id="KW-0998">Cell outer membrane</keyword>
<feature type="signal peptide" evidence="8">
    <location>
        <begin position="1"/>
        <end position="24"/>
    </location>
</feature>
<keyword evidence="5 7" id="KW-0472">Membrane</keyword>
<keyword evidence="11" id="KW-1185">Reference proteome</keyword>
<dbReference type="InterPro" id="IPR012910">
    <property type="entry name" value="Plug_dom"/>
</dbReference>